<dbReference type="OMA" id="FRHGRND"/>
<accession>C5KQQ9</accession>
<keyword evidence="3" id="KW-1185">Reference proteome</keyword>
<dbReference type="RefSeq" id="XP_002781360.1">
    <property type="nucleotide sequence ID" value="XM_002781314.1"/>
</dbReference>
<feature type="region of interest" description="Disordered" evidence="1">
    <location>
        <begin position="367"/>
        <end position="414"/>
    </location>
</feature>
<dbReference type="GeneID" id="9056777"/>
<protein>
    <submittedName>
        <fullName evidence="2">Uncharacterized protein</fullName>
    </submittedName>
</protein>
<dbReference type="EMBL" id="GG675521">
    <property type="protein sequence ID" value="EER13155.1"/>
    <property type="molecule type" value="Genomic_DNA"/>
</dbReference>
<evidence type="ECO:0000313" key="3">
    <source>
        <dbReference type="Proteomes" id="UP000007800"/>
    </source>
</evidence>
<feature type="compositionally biased region" description="Basic residues" evidence="1">
    <location>
        <begin position="384"/>
        <end position="401"/>
    </location>
</feature>
<organism evidence="3">
    <name type="scientific">Perkinsus marinus (strain ATCC 50983 / TXsc)</name>
    <dbReference type="NCBI Taxonomy" id="423536"/>
    <lineage>
        <taxon>Eukaryota</taxon>
        <taxon>Sar</taxon>
        <taxon>Alveolata</taxon>
        <taxon>Perkinsozoa</taxon>
        <taxon>Perkinsea</taxon>
        <taxon>Perkinsida</taxon>
        <taxon>Perkinsidae</taxon>
        <taxon>Perkinsus</taxon>
    </lineage>
</organism>
<dbReference type="Proteomes" id="UP000007800">
    <property type="component" value="Unassembled WGS sequence"/>
</dbReference>
<proteinExistence type="predicted"/>
<evidence type="ECO:0000256" key="1">
    <source>
        <dbReference type="SAM" id="MobiDB-lite"/>
    </source>
</evidence>
<evidence type="ECO:0000313" key="2">
    <source>
        <dbReference type="EMBL" id="EER13155.1"/>
    </source>
</evidence>
<reference evidence="2 3" key="1">
    <citation type="submission" date="2008-07" db="EMBL/GenBank/DDBJ databases">
        <authorList>
            <person name="El-Sayed N."/>
            <person name="Caler E."/>
            <person name="Inman J."/>
            <person name="Amedeo P."/>
            <person name="Hass B."/>
            <person name="Wortman J."/>
        </authorList>
    </citation>
    <scope>NUCLEOTIDE SEQUENCE [LARGE SCALE GENOMIC DNA]</scope>
    <source>
        <strain evidence="3">ATCC 50983 / TXsc</strain>
    </source>
</reference>
<gene>
    <name evidence="2" type="ORF">Pmar_PMAR020745</name>
</gene>
<sequence>MDISDSSKAIDRWGKWGDCKSQEGVYSRSMQLFLTLCVLAVSCAIRALKDGIGGASSSTSSYVDPESYISEDEASRSGVLTLFEDIRRLGEDCPVLGVVGSFFHRLKVMSDDMLVRAIRIRLNILLSRCIPLLTQPGGELAHVLKWWMLGCEEGKVDECVLNKLFPHLGNRWDSYGRHKVISESFSGLQFISDYTYSCLKIQHPSWSWKRRSKNLYYSIDNGSWSRIFAELCRPGISGEYGMCQGTFVSMTNFEVQGNYLEALTSFVLPHLRDWTSLLLIHALAIRKMHDPSYLDGIADYFQSVASGKGNLRHLADPKSSTANEQHEQSWKENLSQVKHLIAVGALDEHRSGFSRLTNRAFCSQSSPLSEMSKATATAAVAERRSRKSKRRIAGRRRPQSKKKMDLDEETGPEA</sequence>
<dbReference type="AlphaFoldDB" id="C5KQQ9"/>
<dbReference type="InParanoid" id="C5KQQ9"/>
<name>C5KQQ9_PERM5</name>